<dbReference type="FunFam" id="1.10.390.10:FF:000016">
    <property type="entry name" value="Glutamyl aminopeptidase"/>
    <property type="match status" value="1"/>
</dbReference>
<keyword evidence="7 17" id="KW-0378">Hydrolase</keyword>
<dbReference type="Gene3D" id="1.25.50.20">
    <property type="match status" value="1"/>
</dbReference>
<organism evidence="21 22">
    <name type="scientific">Neolamprologus brichardi</name>
    <name type="common">Fairy cichlid</name>
    <name type="synonym">Lamprologus brichardi</name>
    <dbReference type="NCBI Taxonomy" id="32507"/>
    <lineage>
        <taxon>Eukaryota</taxon>
        <taxon>Metazoa</taxon>
        <taxon>Chordata</taxon>
        <taxon>Craniata</taxon>
        <taxon>Vertebrata</taxon>
        <taxon>Euteleostomi</taxon>
        <taxon>Actinopterygii</taxon>
        <taxon>Neopterygii</taxon>
        <taxon>Teleostei</taxon>
        <taxon>Neoteleostei</taxon>
        <taxon>Acanthomorphata</taxon>
        <taxon>Ovalentaria</taxon>
        <taxon>Cichlomorphae</taxon>
        <taxon>Cichliformes</taxon>
        <taxon>Cichlidae</taxon>
        <taxon>African cichlids</taxon>
        <taxon>Pseudocrenilabrinae</taxon>
        <taxon>Lamprologini</taxon>
        <taxon>Neolamprologus</taxon>
    </lineage>
</organism>
<reference evidence="21" key="2">
    <citation type="submission" date="2025-09" db="UniProtKB">
        <authorList>
            <consortium name="Ensembl"/>
        </authorList>
    </citation>
    <scope>IDENTIFICATION</scope>
</reference>
<evidence type="ECO:0000256" key="13">
    <source>
        <dbReference type="ARBA" id="ARBA00023180"/>
    </source>
</evidence>
<comment type="cofactor">
    <cofactor evidence="15 17">
        <name>Zn(2+)</name>
        <dbReference type="ChEBI" id="CHEBI:29105"/>
    </cofactor>
    <text evidence="15 17">Binds 1 zinc ion per subunit.</text>
</comment>
<evidence type="ECO:0000256" key="12">
    <source>
        <dbReference type="ARBA" id="ARBA00023136"/>
    </source>
</evidence>
<evidence type="ECO:0000256" key="4">
    <source>
        <dbReference type="ARBA" id="ARBA00022670"/>
    </source>
</evidence>
<dbReference type="InterPro" id="IPR042097">
    <property type="entry name" value="Aminopeptidase_N-like_N_sf"/>
</dbReference>
<evidence type="ECO:0000259" key="19">
    <source>
        <dbReference type="Pfam" id="PF11838"/>
    </source>
</evidence>
<dbReference type="AlphaFoldDB" id="A0A3Q4N7T8"/>
<feature type="site" description="Transition state stabilizer" evidence="16">
    <location>
        <position position="461"/>
    </location>
</feature>
<dbReference type="GO" id="GO:0005737">
    <property type="term" value="C:cytoplasm"/>
    <property type="evidence" value="ECO:0007669"/>
    <property type="project" value="TreeGrafter"/>
</dbReference>
<dbReference type="GO" id="GO:0042277">
    <property type="term" value="F:peptide binding"/>
    <property type="evidence" value="ECO:0007669"/>
    <property type="project" value="TreeGrafter"/>
</dbReference>
<feature type="transmembrane region" description="Helical" evidence="17">
    <location>
        <begin position="12"/>
        <end position="33"/>
    </location>
</feature>
<dbReference type="InterPro" id="IPR034016">
    <property type="entry name" value="M1_APN-typ"/>
</dbReference>
<keyword evidence="5 17" id="KW-0812">Transmembrane</keyword>
<dbReference type="Gene3D" id="2.60.40.1730">
    <property type="entry name" value="tricorn interacting facor f3 domain"/>
    <property type="match status" value="1"/>
</dbReference>
<evidence type="ECO:0000256" key="16">
    <source>
        <dbReference type="PIRSR" id="PIRSR634016-4"/>
    </source>
</evidence>
<dbReference type="Proteomes" id="UP000261580">
    <property type="component" value="Unassembled WGS sequence"/>
</dbReference>
<accession>A0A3Q4N7T8</accession>
<dbReference type="InterPro" id="IPR024571">
    <property type="entry name" value="ERAP1-like_C_dom"/>
</dbReference>
<evidence type="ECO:0000256" key="17">
    <source>
        <dbReference type="RuleBase" id="RU364040"/>
    </source>
</evidence>
<dbReference type="PANTHER" id="PTHR11533">
    <property type="entry name" value="PROTEASE M1 ZINC METALLOPROTEASE"/>
    <property type="match status" value="1"/>
</dbReference>
<dbReference type="PRINTS" id="PR00756">
    <property type="entry name" value="ALADIPTASE"/>
</dbReference>
<evidence type="ECO:0000256" key="14">
    <source>
        <dbReference type="PIRSR" id="PIRSR634016-1"/>
    </source>
</evidence>
<keyword evidence="6 15" id="KW-0479">Metal-binding</keyword>
<keyword evidence="11 17" id="KW-0482">Metalloprotease</keyword>
<feature type="domain" description="Peptidase M1 membrane alanine aminopeptidase" evidence="18">
    <location>
        <begin position="300"/>
        <end position="495"/>
    </location>
</feature>
<evidence type="ECO:0000256" key="11">
    <source>
        <dbReference type="ARBA" id="ARBA00023049"/>
    </source>
</evidence>
<feature type="active site" description="Proton acceptor" evidence="14">
    <location>
        <position position="373"/>
    </location>
</feature>
<feature type="domain" description="ERAP1-like C-terminal" evidence="19">
    <location>
        <begin position="598"/>
        <end position="920"/>
    </location>
</feature>
<dbReference type="GO" id="GO:0008270">
    <property type="term" value="F:zinc ion binding"/>
    <property type="evidence" value="ECO:0007669"/>
    <property type="project" value="UniProtKB-UniRule"/>
</dbReference>
<keyword evidence="9" id="KW-0735">Signal-anchor</keyword>
<dbReference type="GO" id="GO:0006508">
    <property type="term" value="P:proteolysis"/>
    <property type="evidence" value="ECO:0007669"/>
    <property type="project" value="UniProtKB-KW"/>
</dbReference>
<dbReference type="GO" id="GO:0070006">
    <property type="term" value="F:metalloaminopeptidase activity"/>
    <property type="evidence" value="ECO:0007669"/>
    <property type="project" value="TreeGrafter"/>
</dbReference>
<dbReference type="Pfam" id="PF11838">
    <property type="entry name" value="ERAP1_C"/>
    <property type="match status" value="1"/>
</dbReference>
<protein>
    <recommendedName>
        <fullName evidence="17">Aminopeptidase</fullName>
        <ecNumber evidence="17">3.4.11.-</ecNumber>
    </recommendedName>
</protein>
<dbReference type="CDD" id="cd09601">
    <property type="entry name" value="M1_APN-Q_like"/>
    <property type="match status" value="1"/>
</dbReference>
<feature type="binding site" evidence="15">
    <location>
        <position position="376"/>
    </location>
    <ligand>
        <name>Zn(2+)</name>
        <dbReference type="ChEBI" id="CHEBI:29105"/>
        <note>catalytic</note>
    </ligand>
</feature>
<evidence type="ECO:0000313" key="22">
    <source>
        <dbReference type="Proteomes" id="UP000261580"/>
    </source>
</evidence>
<dbReference type="Pfam" id="PF01433">
    <property type="entry name" value="Peptidase_M1"/>
    <property type="match status" value="1"/>
</dbReference>
<evidence type="ECO:0000256" key="2">
    <source>
        <dbReference type="ARBA" id="ARBA00010136"/>
    </source>
</evidence>
<keyword evidence="4 17" id="KW-0645">Protease</keyword>
<dbReference type="GeneTree" id="ENSGT00940000164605"/>
<dbReference type="InterPro" id="IPR014782">
    <property type="entry name" value="Peptidase_M1_dom"/>
</dbReference>
<evidence type="ECO:0000256" key="10">
    <source>
        <dbReference type="ARBA" id="ARBA00022989"/>
    </source>
</evidence>
<proteinExistence type="inferred from homology"/>
<evidence type="ECO:0000256" key="8">
    <source>
        <dbReference type="ARBA" id="ARBA00022833"/>
    </source>
</evidence>
<feature type="binding site" evidence="15">
    <location>
        <position position="395"/>
    </location>
    <ligand>
        <name>Zn(2+)</name>
        <dbReference type="ChEBI" id="CHEBI:29105"/>
        <note>catalytic</note>
    </ligand>
</feature>
<evidence type="ECO:0000256" key="7">
    <source>
        <dbReference type="ARBA" id="ARBA00022801"/>
    </source>
</evidence>
<evidence type="ECO:0000256" key="9">
    <source>
        <dbReference type="ARBA" id="ARBA00022968"/>
    </source>
</evidence>
<keyword evidence="10 17" id="KW-1133">Transmembrane helix</keyword>
<sequence>MPLKFGTSKAIAIAFGVLTVSSIGGMFTMIILFKAQTQNITMTPPPTPSPTTLAPPPNMRLPKSLVPQKYEISLGNGSNPNITTPNQTMIFTGNSTVHFQCAQRTMSIFLNSRNLNVSSPVVLNENTKRNIKVSGLQHYDDESDFLKIELMDALEAEGNYSLFLSFHGEVSDNLEALYLSRYTDGVFDYEIAAMTSLIDARKVFPCFDEPDMKAVFKLTIFHRRETIALGNAAPYERNIIDDEWQRTTFRETPKMSTYLFAFTVVDDSFKFVTSPESNTDRVEINTYARPEAIDAGHTDYARDIARKLLRFYESQFEMKYSMGKIDQLALPDLYPAAMENWGLITYQEGFLLYQEGVSSLLHKEDIATVIAHELAHQWFGNEVTMKWWNDLWLNEGIATYLSYSAVDSVEPTFNIKEISIMNDLHDAFREDALASSHPLSPPSKAINTTDDILGMFDSISYSKGAIVLRMLANHVGEVVFNKGLQVSKNDFPFRSFPRLKPQAENQYRGHKAVRNTDDIAGFMNPWITQSGYPVITINTTNGQVYQKQFLFNNTASSSNSWTVEIEFISDASSKFEKVYLYNNEPVHKEAFITKNGEWILANIDCTGYYRVNYNPENWERLLAQLQTNRHSIPLLNRGQLIDDAFNLARAKLVNVTLALNSTLFLTNETTFLPWESAVRNLEYFILMFDRSEVYGPMQVSVIWLKNSCLQIILIFGNTHISYLCIYHTKCCFILRYTQLLAIKLACSNGLPECVEMAKQKYAAWMESNNTNSIHPNLRSEIYCQAVAAGEKEEWEFAWDMYQTSSDTSEKEQLRRALSCTKKIWLLSRYLDYTLDPEKIRLMDVASTIYYIAQNSAGQALAWNFIRANWDYVSQGDGAMLIAGVTSRFSTEFELEELMRFQDYDLGGATRAVALAIEQTQVNIQWVKENKDDVLQWFEQKTSSVRQKEY</sequence>
<evidence type="ECO:0000256" key="1">
    <source>
        <dbReference type="ARBA" id="ARBA00004606"/>
    </source>
</evidence>
<keyword evidence="3 17" id="KW-0031">Aminopeptidase</keyword>
<evidence type="ECO:0000256" key="3">
    <source>
        <dbReference type="ARBA" id="ARBA00022438"/>
    </source>
</evidence>
<keyword evidence="12 17" id="KW-0472">Membrane</keyword>
<dbReference type="Pfam" id="PF17900">
    <property type="entry name" value="Peptidase_M1_N"/>
    <property type="match status" value="1"/>
</dbReference>
<dbReference type="InterPro" id="IPR045357">
    <property type="entry name" value="Aminopeptidase_N-like_N"/>
</dbReference>
<dbReference type="SUPFAM" id="SSF55486">
    <property type="entry name" value="Metalloproteases ('zincins'), catalytic domain"/>
    <property type="match status" value="1"/>
</dbReference>
<evidence type="ECO:0000256" key="6">
    <source>
        <dbReference type="ARBA" id="ARBA00022723"/>
    </source>
</evidence>
<dbReference type="Ensembl" id="ENSNBRT00000029885.1">
    <property type="protein sequence ID" value="ENSNBRP00000029129.1"/>
    <property type="gene ID" value="ENSNBRG00000022087.1"/>
</dbReference>
<dbReference type="GO" id="GO:0005886">
    <property type="term" value="C:plasma membrane"/>
    <property type="evidence" value="ECO:0007669"/>
    <property type="project" value="TreeGrafter"/>
</dbReference>
<dbReference type="Gene3D" id="1.10.390.10">
    <property type="entry name" value="Neutral Protease Domain 2"/>
    <property type="match status" value="1"/>
</dbReference>
<evidence type="ECO:0000313" key="21">
    <source>
        <dbReference type="Ensembl" id="ENSNBRP00000029129.1"/>
    </source>
</evidence>
<dbReference type="EC" id="3.4.11.-" evidence="17"/>
<dbReference type="InterPro" id="IPR027268">
    <property type="entry name" value="Peptidase_M4/M1_CTD_sf"/>
</dbReference>
<dbReference type="PANTHER" id="PTHR11533:SF259">
    <property type="entry name" value="AMINOPEPTIDASE"/>
    <property type="match status" value="1"/>
</dbReference>
<keyword evidence="13" id="KW-0325">Glycoprotein</keyword>
<dbReference type="Bgee" id="ENSNBRG00000022087">
    <property type="expression patterns" value="Expressed in zone of skin and 3 other cell types or tissues"/>
</dbReference>
<evidence type="ECO:0000259" key="20">
    <source>
        <dbReference type="Pfam" id="PF17900"/>
    </source>
</evidence>
<feature type="binding site" evidence="15">
    <location>
        <position position="372"/>
    </location>
    <ligand>
        <name>Zn(2+)</name>
        <dbReference type="ChEBI" id="CHEBI:29105"/>
        <note>catalytic</note>
    </ligand>
</feature>
<feature type="domain" description="Aminopeptidase N-like N-terminal" evidence="20">
    <location>
        <begin position="83"/>
        <end position="259"/>
    </location>
</feature>
<evidence type="ECO:0000259" key="18">
    <source>
        <dbReference type="Pfam" id="PF01433"/>
    </source>
</evidence>
<dbReference type="InterPro" id="IPR001930">
    <property type="entry name" value="Peptidase_M1"/>
</dbReference>
<keyword evidence="22" id="KW-1185">Reference proteome</keyword>
<reference evidence="21" key="1">
    <citation type="submission" date="2025-08" db="UniProtKB">
        <authorList>
            <consortium name="Ensembl"/>
        </authorList>
    </citation>
    <scope>IDENTIFICATION</scope>
</reference>
<dbReference type="STRING" id="32507.ENSNBRP00000029129"/>
<dbReference type="Gene3D" id="2.60.40.1910">
    <property type="match status" value="1"/>
</dbReference>
<name>A0A3Q4N7T8_NEOBR</name>
<dbReference type="SUPFAM" id="SSF63737">
    <property type="entry name" value="Leukotriene A4 hydrolase N-terminal domain"/>
    <property type="match status" value="1"/>
</dbReference>
<comment type="subcellular location">
    <subcellularLocation>
        <location evidence="1">Membrane</location>
        <topology evidence="1">Single-pass type II membrane protein</topology>
    </subcellularLocation>
</comment>
<dbReference type="FunFam" id="1.25.50.20:FF:000012">
    <property type="entry name" value="Aminopeptidase N"/>
    <property type="match status" value="1"/>
</dbReference>
<dbReference type="OMA" id="YFGIKNQ"/>
<comment type="similarity">
    <text evidence="2 17">Belongs to the peptidase M1 family.</text>
</comment>
<dbReference type="GO" id="GO:0043171">
    <property type="term" value="P:peptide catabolic process"/>
    <property type="evidence" value="ECO:0007669"/>
    <property type="project" value="TreeGrafter"/>
</dbReference>
<dbReference type="GO" id="GO:0005615">
    <property type="term" value="C:extracellular space"/>
    <property type="evidence" value="ECO:0007669"/>
    <property type="project" value="TreeGrafter"/>
</dbReference>
<evidence type="ECO:0000256" key="15">
    <source>
        <dbReference type="PIRSR" id="PIRSR634016-3"/>
    </source>
</evidence>
<dbReference type="InterPro" id="IPR050344">
    <property type="entry name" value="Peptidase_M1_aminopeptidases"/>
</dbReference>
<evidence type="ECO:0000256" key="5">
    <source>
        <dbReference type="ARBA" id="ARBA00022692"/>
    </source>
</evidence>
<keyword evidence="8 15" id="KW-0862">Zinc</keyword>